<evidence type="ECO:0000313" key="3">
    <source>
        <dbReference type="EMBL" id="HIZ36161.1"/>
    </source>
</evidence>
<organism evidence="3 4">
    <name type="scientific">Candidatus Ruania gallistercoris</name>
    <dbReference type="NCBI Taxonomy" id="2838746"/>
    <lineage>
        <taxon>Bacteria</taxon>
        <taxon>Bacillati</taxon>
        <taxon>Actinomycetota</taxon>
        <taxon>Actinomycetes</taxon>
        <taxon>Micrococcales</taxon>
        <taxon>Ruaniaceae</taxon>
        <taxon>Ruania</taxon>
    </lineage>
</organism>
<keyword evidence="1" id="KW-0175">Coiled coil</keyword>
<evidence type="ECO:0000313" key="4">
    <source>
        <dbReference type="Proteomes" id="UP000824037"/>
    </source>
</evidence>
<evidence type="ECO:0000256" key="1">
    <source>
        <dbReference type="SAM" id="Coils"/>
    </source>
</evidence>
<sequence>MTTPASGPYWSPTPPIGDQPPTGPAVDSSPPALPPKRRRWPWVVGIVVALVAGTHLGTGNEGENTTALAAAERQLADLQLSLDATQDQLAKVSDERDAALEDLEIASSERDAALEDLTAAETDRDDAIARAEDAEAALAATEGARAAAEDAQGAGADAEPAAQFGDGVWIVGEDIEAGVYRNDGGSLCYWERLSGLSGEFGDIIANDLPEGQAVVEIASSDTAFSSQGCGTWTRQ</sequence>
<proteinExistence type="predicted"/>
<feature type="coiled-coil region" evidence="1">
    <location>
        <begin position="68"/>
        <end position="151"/>
    </location>
</feature>
<reference evidence="3" key="2">
    <citation type="submission" date="2021-04" db="EMBL/GenBank/DDBJ databases">
        <authorList>
            <person name="Gilroy R."/>
        </authorList>
    </citation>
    <scope>NUCLEOTIDE SEQUENCE</scope>
    <source>
        <strain evidence="3">ChiGjej4B4-7305</strain>
    </source>
</reference>
<feature type="region of interest" description="Disordered" evidence="2">
    <location>
        <begin position="1"/>
        <end position="37"/>
    </location>
</feature>
<accession>A0A9D2EFG7</accession>
<dbReference type="AlphaFoldDB" id="A0A9D2EFG7"/>
<dbReference type="EMBL" id="DXBY01000172">
    <property type="protein sequence ID" value="HIZ36161.1"/>
    <property type="molecule type" value="Genomic_DNA"/>
</dbReference>
<gene>
    <name evidence="3" type="ORF">H9815_10310</name>
</gene>
<feature type="compositionally biased region" description="Pro residues" evidence="2">
    <location>
        <begin position="11"/>
        <end position="23"/>
    </location>
</feature>
<protein>
    <submittedName>
        <fullName evidence="3">Uncharacterized protein</fullName>
    </submittedName>
</protein>
<reference evidence="3" key="1">
    <citation type="journal article" date="2021" name="PeerJ">
        <title>Extensive microbial diversity within the chicken gut microbiome revealed by metagenomics and culture.</title>
        <authorList>
            <person name="Gilroy R."/>
            <person name="Ravi A."/>
            <person name="Getino M."/>
            <person name="Pursley I."/>
            <person name="Horton D.L."/>
            <person name="Alikhan N.F."/>
            <person name="Baker D."/>
            <person name="Gharbi K."/>
            <person name="Hall N."/>
            <person name="Watson M."/>
            <person name="Adriaenssens E.M."/>
            <person name="Foster-Nyarko E."/>
            <person name="Jarju S."/>
            <person name="Secka A."/>
            <person name="Antonio M."/>
            <person name="Oren A."/>
            <person name="Chaudhuri R.R."/>
            <person name="La Ragione R."/>
            <person name="Hildebrand F."/>
            <person name="Pallen M.J."/>
        </authorList>
    </citation>
    <scope>NUCLEOTIDE SEQUENCE</scope>
    <source>
        <strain evidence="3">ChiGjej4B4-7305</strain>
    </source>
</reference>
<comment type="caution">
    <text evidence="3">The sequence shown here is derived from an EMBL/GenBank/DDBJ whole genome shotgun (WGS) entry which is preliminary data.</text>
</comment>
<name>A0A9D2EFG7_9MICO</name>
<dbReference type="Proteomes" id="UP000824037">
    <property type="component" value="Unassembled WGS sequence"/>
</dbReference>
<evidence type="ECO:0000256" key="2">
    <source>
        <dbReference type="SAM" id="MobiDB-lite"/>
    </source>
</evidence>